<dbReference type="RefSeq" id="WP_253966443.1">
    <property type="nucleotide sequence ID" value="NZ_JAMFTH010000001.1"/>
</dbReference>
<protein>
    <submittedName>
        <fullName evidence="1">SapC family protein</fullName>
    </submittedName>
</protein>
<reference evidence="1" key="1">
    <citation type="submission" date="2022-05" db="EMBL/GenBank/DDBJ databases">
        <authorList>
            <person name="Sun H.-N."/>
        </authorList>
    </citation>
    <scope>NUCLEOTIDE SEQUENCE</scope>
    <source>
        <strain evidence="1">HB14</strain>
    </source>
</reference>
<proteinExistence type="predicted"/>
<gene>
    <name evidence="1" type="ORF">M6D89_02440</name>
</gene>
<evidence type="ECO:0000313" key="1">
    <source>
        <dbReference type="EMBL" id="MCP8898153.1"/>
    </source>
</evidence>
<dbReference type="InterPro" id="IPR010836">
    <property type="entry name" value="SapC"/>
</dbReference>
<evidence type="ECO:0000313" key="2">
    <source>
        <dbReference type="Proteomes" id="UP001139319"/>
    </source>
</evidence>
<comment type="caution">
    <text evidence="1">The sequence shown here is derived from an EMBL/GenBank/DDBJ whole genome shotgun (WGS) entry which is preliminary data.</text>
</comment>
<reference evidence="1" key="2">
    <citation type="submission" date="2023-01" db="EMBL/GenBank/DDBJ databases">
        <title>Gilvimarinus xylanilyticus HB14 isolated from Caulerpa lentillifera aquaculture base in Hainan, China.</title>
        <authorList>
            <person name="Zhang Y.-J."/>
        </authorList>
    </citation>
    <scope>NUCLEOTIDE SEQUENCE</scope>
    <source>
        <strain evidence="1">HB14</strain>
    </source>
</reference>
<keyword evidence="2" id="KW-1185">Reference proteome</keyword>
<dbReference type="Pfam" id="PF07277">
    <property type="entry name" value="SapC"/>
    <property type="match status" value="1"/>
</dbReference>
<dbReference type="EMBL" id="JAMFTH010000001">
    <property type="protein sequence ID" value="MCP8898153.1"/>
    <property type="molecule type" value="Genomic_DNA"/>
</dbReference>
<name>A0A9X2KSU0_9GAMM</name>
<sequence length="241" mass="26923">MANHALLNSDTHKNLKVNTRFAAEFGDDQSAVITFPTEFADIQRHYPILLQKDAKTGEFQAVTLLGLEANENLFLRDGHWQGYVPAIVARGPFLIGFQEKEVDEEVRREPVIHIDLDDPRVNESEGEAVFLENGANSAYLERVATILKGIHEGLNYGRAMYAAFAELALIEPVNLDIKVDAENQFHLNNFYTVSAEKLAQLDGETLAKLNRAGFLEAAFLIKSSLANVKALIEAKRERVSR</sequence>
<dbReference type="AlphaFoldDB" id="A0A9X2KSU0"/>
<accession>A0A9X2KSU0</accession>
<dbReference type="Proteomes" id="UP001139319">
    <property type="component" value="Unassembled WGS sequence"/>
</dbReference>
<organism evidence="1 2">
    <name type="scientific">Gilvimarinus xylanilyticus</name>
    <dbReference type="NCBI Taxonomy" id="2944139"/>
    <lineage>
        <taxon>Bacteria</taxon>
        <taxon>Pseudomonadati</taxon>
        <taxon>Pseudomonadota</taxon>
        <taxon>Gammaproteobacteria</taxon>
        <taxon>Cellvibrionales</taxon>
        <taxon>Cellvibrionaceae</taxon>
        <taxon>Gilvimarinus</taxon>
    </lineage>
</organism>